<dbReference type="PANTHER" id="PTHR31642:SF11">
    <property type="entry name" value="SHIKIMATE O-HYDROXYCINNAMOYLTRANSFERASE"/>
    <property type="match status" value="1"/>
</dbReference>
<evidence type="ECO:0000256" key="5">
    <source>
        <dbReference type="ARBA" id="ARBA00066415"/>
    </source>
</evidence>
<dbReference type="AlphaFoldDB" id="A0ABD3S3Y5"/>
<evidence type="ECO:0000256" key="4">
    <source>
        <dbReference type="ARBA" id="ARBA00051052"/>
    </source>
</evidence>
<dbReference type="EMBL" id="JBJXBP010000007">
    <property type="protein sequence ID" value="KAL3819127.1"/>
    <property type="molecule type" value="Genomic_DNA"/>
</dbReference>
<name>A0ABD3S3Y5_9LAMI</name>
<evidence type="ECO:0000256" key="1">
    <source>
        <dbReference type="ARBA" id="ARBA00009861"/>
    </source>
</evidence>
<dbReference type="InterPro" id="IPR050317">
    <property type="entry name" value="Plant_Fungal_Acyltransferase"/>
</dbReference>
<evidence type="ECO:0000256" key="6">
    <source>
        <dbReference type="ARBA" id="ARBA00073413"/>
    </source>
</evidence>
<keyword evidence="2" id="KW-0808">Transferase</keyword>
<dbReference type="Proteomes" id="UP001634393">
    <property type="component" value="Unassembled WGS sequence"/>
</dbReference>
<evidence type="ECO:0000313" key="7">
    <source>
        <dbReference type="EMBL" id="KAL3819127.1"/>
    </source>
</evidence>
<evidence type="ECO:0000313" key="8">
    <source>
        <dbReference type="Proteomes" id="UP001634393"/>
    </source>
</evidence>
<evidence type="ECO:0000256" key="3">
    <source>
        <dbReference type="ARBA" id="ARBA00023315"/>
    </source>
</evidence>
<dbReference type="FunFam" id="3.30.559.10:FF:000015">
    <property type="entry name" value="Spermidine hydroxycinnamoyl transferase"/>
    <property type="match status" value="1"/>
</dbReference>
<dbReference type="FunFam" id="3.30.559.10:FF:000008">
    <property type="entry name" value="Tryptamine hydroxycinnamoyl transferase"/>
    <property type="match status" value="1"/>
</dbReference>
<comment type="catalytic activity">
    <reaction evidence="4">
        <text>(2R)-3-(3,4-dihydroxyphenyl)lactate + (E)-caffeoyl-CoA = (R)-rosmarinate + CoA</text>
        <dbReference type="Rhea" id="RHEA:22344"/>
        <dbReference type="ChEBI" id="CHEBI:57287"/>
        <dbReference type="ChEBI" id="CHEBI:71492"/>
        <dbReference type="ChEBI" id="CHEBI:71493"/>
        <dbReference type="ChEBI" id="CHEBI:87136"/>
        <dbReference type="EC" id="2.3.1.140"/>
    </reaction>
</comment>
<comment type="similarity">
    <text evidence="1">Belongs to the plant acyltransferase family.</text>
</comment>
<organism evidence="7 8">
    <name type="scientific">Penstemon smallii</name>
    <dbReference type="NCBI Taxonomy" id="265156"/>
    <lineage>
        <taxon>Eukaryota</taxon>
        <taxon>Viridiplantae</taxon>
        <taxon>Streptophyta</taxon>
        <taxon>Embryophyta</taxon>
        <taxon>Tracheophyta</taxon>
        <taxon>Spermatophyta</taxon>
        <taxon>Magnoliopsida</taxon>
        <taxon>eudicotyledons</taxon>
        <taxon>Gunneridae</taxon>
        <taxon>Pentapetalae</taxon>
        <taxon>asterids</taxon>
        <taxon>lamiids</taxon>
        <taxon>Lamiales</taxon>
        <taxon>Plantaginaceae</taxon>
        <taxon>Cheloneae</taxon>
        <taxon>Penstemon</taxon>
    </lineage>
</organism>
<keyword evidence="8" id="KW-1185">Reference proteome</keyword>
<proteinExistence type="inferred from homology"/>
<gene>
    <name evidence="7" type="ORF">ACJIZ3_005032</name>
</gene>
<dbReference type="GO" id="GO:0050266">
    <property type="term" value="F:rosmarinate synthase activity"/>
    <property type="evidence" value="ECO:0007669"/>
    <property type="project" value="UniProtKB-EC"/>
</dbReference>
<dbReference type="PANTHER" id="PTHR31642">
    <property type="entry name" value="TRICHOTHECENE 3-O-ACETYLTRANSFERASE"/>
    <property type="match status" value="1"/>
</dbReference>
<dbReference type="InterPro" id="IPR023213">
    <property type="entry name" value="CAT-like_dom_sf"/>
</dbReference>
<dbReference type="EC" id="2.3.1.140" evidence="5"/>
<dbReference type="Gene3D" id="3.30.559.10">
    <property type="entry name" value="Chloramphenicol acetyltransferase-like domain"/>
    <property type="match status" value="2"/>
</dbReference>
<protein>
    <recommendedName>
        <fullName evidence="6">Rosmarinate synthase</fullName>
        <ecNumber evidence="5">2.3.1.140</ecNumber>
    </recommendedName>
</protein>
<evidence type="ECO:0000256" key="2">
    <source>
        <dbReference type="ARBA" id="ARBA00022679"/>
    </source>
</evidence>
<sequence length="433" mass="48683">MRIYIKESTMVRPVEATPNENLWISNVDLVMHSYHTPTVYFYRRPTGGVINFFDTAALKAALARALVPFYPAAGRLKMDGRIEINCNGEGVLFVEAESDDATLDNLGDFTPNPHLKISLIPTVDYSQGISTYPLVLLQVTHFKCGGVCLGVEIEHHLSDGLSALHFINTWADIARGLEITNPPVIDRSHLSARRPPQPQFDHIEYYQPPPTMKVPYHDASPETTLSVFKLTRDQINTLKSNCKDKEDDVSYSSFEVLGGHIWRCVCKARGLSEDQETRIHITIDGRTRLQPPLPQGYYGNVIFPNRRVALSGEIQSKPLKHVVSIIHDAIIQMNNDYLRSTIDYLELQPDLLALAIGDHTFRCPNLGINSWVRLPIYDADFGWGKPIYMGPGAIPCEGKTTMLPSPINDGSLLLLVSLPNEHMKLFEKILYEY</sequence>
<keyword evidence="3" id="KW-0012">Acyltransferase</keyword>
<comment type="caution">
    <text evidence="7">The sequence shown here is derived from an EMBL/GenBank/DDBJ whole genome shotgun (WGS) entry which is preliminary data.</text>
</comment>
<dbReference type="Pfam" id="PF02458">
    <property type="entry name" value="Transferase"/>
    <property type="match status" value="1"/>
</dbReference>
<reference evidence="7 8" key="1">
    <citation type="submission" date="2024-12" db="EMBL/GenBank/DDBJ databases">
        <title>The unique morphological basis and parallel evolutionary history of personate flowers in Penstemon.</title>
        <authorList>
            <person name="Depatie T.H."/>
            <person name="Wessinger C.A."/>
        </authorList>
    </citation>
    <scope>NUCLEOTIDE SEQUENCE [LARGE SCALE GENOMIC DNA]</scope>
    <source>
        <strain evidence="7">WTNN_2</strain>
        <tissue evidence="7">Leaf</tissue>
    </source>
</reference>
<accession>A0ABD3S3Y5</accession>